<dbReference type="KEGG" id="pgm:PGRAT_26660"/>
<evidence type="ECO:0008006" key="3">
    <source>
        <dbReference type="Google" id="ProtNLM"/>
    </source>
</evidence>
<dbReference type="AlphaFoldDB" id="A0A089MAG3"/>
<dbReference type="EMBL" id="CP009287">
    <property type="protein sequence ID" value="AIQ70806.1"/>
    <property type="molecule type" value="Genomic_DNA"/>
</dbReference>
<keyword evidence="2" id="KW-1185">Reference proteome</keyword>
<reference evidence="1 2" key="1">
    <citation type="submission" date="2014-08" db="EMBL/GenBank/DDBJ databases">
        <title>Comparative genomics of the Paenibacillus odorifer group.</title>
        <authorList>
            <person name="den Bakker H.C."/>
            <person name="Tsai Y.-C."/>
            <person name="Martin N."/>
            <person name="Korlach J."/>
            <person name="Wiedmann M."/>
        </authorList>
    </citation>
    <scope>NUCLEOTIDE SEQUENCE [LARGE SCALE GENOMIC DNA]</scope>
    <source>
        <strain evidence="1 2">DSM 15220</strain>
    </source>
</reference>
<sequence length="61" mass="7006">MGDKQYQARIEQARKELHALALELGIQHPRVLSQSVKLDVLINEYIDCQADDDGEFSRRGH</sequence>
<dbReference type="InterPro" id="IPR036638">
    <property type="entry name" value="HLH_DNA-bd_sf"/>
</dbReference>
<dbReference type="GO" id="GO:0046983">
    <property type="term" value="F:protein dimerization activity"/>
    <property type="evidence" value="ECO:0007669"/>
    <property type="project" value="InterPro"/>
</dbReference>
<proteinExistence type="predicted"/>
<dbReference type="InterPro" id="IPR037208">
    <property type="entry name" value="Spo0E-like_sf"/>
</dbReference>
<organism evidence="1 2">
    <name type="scientific">Paenibacillus graminis</name>
    <dbReference type="NCBI Taxonomy" id="189425"/>
    <lineage>
        <taxon>Bacteria</taxon>
        <taxon>Bacillati</taxon>
        <taxon>Bacillota</taxon>
        <taxon>Bacilli</taxon>
        <taxon>Bacillales</taxon>
        <taxon>Paenibacillaceae</taxon>
        <taxon>Paenibacillus</taxon>
    </lineage>
</organism>
<evidence type="ECO:0000313" key="1">
    <source>
        <dbReference type="EMBL" id="AIQ70806.1"/>
    </source>
</evidence>
<accession>A0A089MAG3</accession>
<dbReference type="InterPro" id="IPR018540">
    <property type="entry name" value="Spo0E-like"/>
</dbReference>
<dbReference type="HOGENOM" id="CLU_2918270_0_0_9"/>
<dbReference type="GO" id="GO:0043937">
    <property type="term" value="P:regulation of sporulation"/>
    <property type="evidence" value="ECO:0007669"/>
    <property type="project" value="InterPro"/>
</dbReference>
<dbReference type="Gene3D" id="4.10.280.10">
    <property type="entry name" value="Helix-loop-helix DNA-binding domain"/>
    <property type="match status" value="1"/>
</dbReference>
<dbReference type="eggNOG" id="ENOG50307P3">
    <property type="taxonomic scope" value="Bacteria"/>
</dbReference>
<dbReference type="Pfam" id="PF09388">
    <property type="entry name" value="SpoOE-like"/>
    <property type="match status" value="1"/>
</dbReference>
<protein>
    <recommendedName>
        <fullName evidence="3">Sporulation protein Spo0E</fullName>
    </recommendedName>
</protein>
<evidence type="ECO:0000313" key="2">
    <source>
        <dbReference type="Proteomes" id="UP000029500"/>
    </source>
</evidence>
<dbReference type="OrthoDB" id="2629585at2"/>
<name>A0A089MAG3_9BACL</name>
<gene>
    <name evidence="1" type="ORF">PGRAT_26660</name>
</gene>
<dbReference type="Proteomes" id="UP000029500">
    <property type="component" value="Chromosome"/>
</dbReference>
<dbReference type="SUPFAM" id="SSF140500">
    <property type="entry name" value="BAS1536-like"/>
    <property type="match status" value="1"/>
</dbReference>
<dbReference type="RefSeq" id="WP_025703307.1">
    <property type="nucleotide sequence ID" value="NZ_CP009287.1"/>
</dbReference>